<keyword evidence="4" id="KW-0597">Phosphoprotein</keyword>
<feature type="region of interest" description="Disordered" evidence="14">
    <location>
        <begin position="1"/>
        <end position="86"/>
    </location>
</feature>
<evidence type="ECO:0000256" key="10">
    <source>
        <dbReference type="ARBA" id="ARBA00062488"/>
    </source>
</evidence>
<dbReference type="InterPro" id="IPR003107">
    <property type="entry name" value="HAT"/>
</dbReference>
<feature type="compositionally biased region" description="Polar residues" evidence="14">
    <location>
        <begin position="1137"/>
        <end position="1147"/>
    </location>
</feature>
<feature type="domain" description="S1 motif" evidence="15">
    <location>
        <begin position="978"/>
        <end position="1047"/>
    </location>
</feature>
<dbReference type="FunFam" id="2.40.50.140:FF:000148">
    <property type="entry name" value="protein RRP5 homolog isoform X1"/>
    <property type="match status" value="1"/>
</dbReference>
<evidence type="ECO:0000256" key="7">
    <source>
        <dbReference type="ARBA" id="ARBA00022990"/>
    </source>
</evidence>
<dbReference type="CDD" id="cd05693">
    <property type="entry name" value="S1_Rrp5_repeat_hs1_sc1"/>
    <property type="match status" value="1"/>
</dbReference>
<evidence type="ECO:0000313" key="16">
    <source>
        <dbReference type="EMBL" id="SAL99976.1"/>
    </source>
</evidence>
<name>A0A168N7I8_ABSGL</name>
<feature type="domain" description="S1 motif" evidence="15">
    <location>
        <begin position="308"/>
        <end position="376"/>
    </location>
</feature>
<comment type="function">
    <text evidence="9">Essential for the generation of mature 18S rRNA, specifically necessary for cleavages at sites A0, 1 and 2 of the 47S precursor. Directly interacts with U3 snoRNA.</text>
</comment>
<comment type="subcellular location">
    <subcellularLocation>
        <location evidence="1">Nucleus</location>
        <location evidence="1">Nucleolus</location>
    </subcellularLocation>
</comment>
<dbReference type="CDD" id="cd05697">
    <property type="entry name" value="S1_Rrp5_repeat_hs5"/>
    <property type="match status" value="1"/>
</dbReference>
<dbReference type="InterPro" id="IPR057302">
    <property type="entry name" value="Rrp5_S1"/>
</dbReference>
<keyword evidence="17" id="KW-1185">Reference proteome</keyword>
<feature type="domain" description="S1 motif" evidence="15">
    <location>
        <begin position="497"/>
        <end position="566"/>
    </location>
</feature>
<feature type="compositionally biased region" description="Acidic residues" evidence="14">
    <location>
        <begin position="1150"/>
        <end position="1163"/>
    </location>
</feature>
<dbReference type="PANTHER" id="PTHR23270:SF10">
    <property type="entry name" value="PROTEIN RRP5 HOMOLOG"/>
    <property type="match status" value="1"/>
</dbReference>
<protein>
    <recommendedName>
        <fullName evidence="11">Protein RRP5 homolog</fullName>
    </recommendedName>
    <alternativeName>
        <fullName evidence="12">Programmed cell death protein 11</fullName>
    </alternativeName>
</protein>
<feature type="compositionally biased region" description="Basic and acidic residues" evidence="14">
    <location>
        <begin position="35"/>
        <end position="46"/>
    </location>
</feature>
<evidence type="ECO:0000313" key="17">
    <source>
        <dbReference type="Proteomes" id="UP000078561"/>
    </source>
</evidence>
<feature type="domain" description="S1 motif" evidence="15">
    <location>
        <begin position="216"/>
        <end position="286"/>
    </location>
</feature>
<dbReference type="STRING" id="4829.A0A168N7I8"/>
<keyword evidence="8" id="KW-0539">Nucleus</keyword>
<dbReference type="OrthoDB" id="412781at2759"/>
<dbReference type="EMBL" id="LT553043">
    <property type="protein sequence ID" value="SAL99976.1"/>
    <property type="molecule type" value="Genomic_DNA"/>
</dbReference>
<dbReference type="InterPro" id="IPR045209">
    <property type="entry name" value="Rrp5"/>
</dbReference>
<dbReference type="Proteomes" id="UP000078561">
    <property type="component" value="Unassembled WGS sequence"/>
</dbReference>
<organism evidence="16">
    <name type="scientific">Absidia glauca</name>
    <name type="common">Pin mould</name>
    <dbReference type="NCBI Taxonomy" id="4829"/>
    <lineage>
        <taxon>Eukaryota</taxon>
        <taxon>Fungi</taxon>
        <taxon>Fungi incertae sedis</taxon>
        <taxon>Mucoromycota</taxon>
        <taxon>Mucoromycotina</taxon>
        <taxon>Mucoromycetes</taxon>
        <taxon>Mucorales</taxon>
        <taxon>Cunninghamellaceae</taxon>
        <taxon>Absidia</taxon>
    </lineage>
</organism>
<feature type="domain" description="S1 motif" evidence="15">
    <location>
        <begin position="881"/>
        <end position="951"/>
    </location>
</feature>
<dbReference type="Gene3D" id="1.25.40.10">
    <property type="entry name" value="Tetratricopeptide repeat domain"/>
    <property type="match status" value="2"/>
</dbReference>
<feature type="domain" description="S1 motif" evidence="15">
    <location>
        <begin position="405"/>
        <end position="480"/>
    </location>
</feature>
<feature type="repeat" description="TPR" evidence="13">
    <location>
        <begin position="1312"/>
        <end position="1345"/>
    </location>
</feature>
<dbReference type="FunFam" id="2.40.50.140:FF:000155">
    <property type="entry name" value="rRNA biogenesis protein RRP5"/>
    <property type="match status" value="1"/>
</dbReference>
<feature type="domain" description="S1 motif" evidence="15">
    <location>
        <begin position="683"/>
        <end position="759"/>
    </location>
</feature>
<dbReference type="GO" id="GO:0003723">
    <property type="term" value="F:RNA binding"/>
    <property type="evidence" value="ECO:0007669"/>
    <property type="project" value="TreeGrafter"/>
</dbReference>
<dbReference type="PROSITE" id="PS50005">
    <property type="entry name" value="TPR"/>
    <property type="match status" value="1"/>
</dbReference>
<gene>
    <name evidence="16" type="primary">ABSGL_05632.1 scaffold 7188</name>
</gene>
<dbReference type="SMART" id="SM00386">
    <property type="entry name" value="HAT"/>
    <property type="match status" value="6"/>
</dbReference>
<evidence type="ECO:0000256" key="2">
    <source>
        <dbReference type="ARBA" id="ARBA00022499"/>
    </source>
</evidence>
<feature type="domain" description="S1 motif" evidence="15">
    <location>
        <begin position="792"/>
        <end position="863"/>
    </location>
</feature>
<dbReference type="InterPro" id="IPR003029">
    <property type="entry name" value="S1_domain"/>
</dbReference>
<dbReference type="SUPFAM" id="SSF50249">
    <property type="entry name" value="Nucleic acid-binding proteins"/>
    <property type="match status" value="8"/>
</dbReference>
<accession>A0A168N7I8</accession>
<dbReference type="InterPro" id="IPR048059">
    <property type="entry name" value="Rrp5_S1_rpt_hs1_sc1"/>
</dbReference>
<keyword evidence="3" id="KW-0698">rRNA processing</keyword>
<dbReference type="OMA" id="GQYLRAY"/>
<dbReference type="Gene3D" id="2.40.50.140">
    <property type="entry name" value="Nucleic acid-binding proteins"/>
    <property type="match status" value="8"/>
</dbReference>
<dbReference type="FunCoup" id="A0A168N7I8">
    <property type="interactions" value="695"/>
</dbReference>
<dbReference type="Pfam" id="PF23231">
    <property type="entry name" value="HAT_Syf1_CNRKL1_C"/>
    <property type="match status" value="1"/>
</dbReference>
<dbReference type="SMART" id="SM00028">
    <property type="entry name" value="TPR"/>
    <property type="match status" value="2"/>
</dbReference>
<feature type="domain" description="S1 motif" evidence="15">
    <location>
        <begin position="105"/>
        <end position="200"/>
    </location>
</feature>
<sequence>MGKRKNDSEGATEKVNLSTEEVDFPRGGASVLTPLEHREISNKVAKDLFSTKTSTTETSTSEPATKKRKATATGAKKSKTATTQDGSTVKHITIEELSYKKITAGSLVLGCITQINELNVLVTLPNQLVGSVAITEVSDALTKKVEAAAADEDDDDEDMDTEKDLPELKDIFYIGQWVQCAVITVQEAGAGKKRIELSLKPTTVNGAIAKVDVDTGMIMGASVESVEDHGYVMAIGVTGTTAFCRHSDAKSYIEKYTKGENLVVGQYVECVVKDVKNNRTVNLSMDQKAVSSARLESPYSKMTSITPGQRINGMVEHASPRGLKVKFMGLYDAFISLSQLPFTADVSETYRIGTNVIFRVVFSDMITDQKLTLGALLPHVVGLCQPIVPDNLDNSKYVGDIYPFGTYLEKVTVVRVTSIGVVVSIDGLDNVMGFIHISQLSDERIATLSHKSGDFMLGTTLRARVLSYNPVDGVLSLSTKPSTLKDAYLQFSDVIAGEVVEGTVDKLTSKGLVVRLSSRITGFVPNHHLADVKLSRPELKYKVNAKVRVRVLMVDEERNKIMLTLKKSLINTSLPLITSLDTVEPKMATHGVIVHILPNGCVVGFYNNITAFCPATEMTEARGVKLNESFHPGQTVKVYVLKIDHETNKVMVSMIRDTNLTQAERDAKKLSKAAGDVEPYEAGTIIDGAKVTDVKNAQLLLKLPNGLVGHVHITDAFAKFEDIPADQRRHPLEMFKDKTLKVKVMTTRHVKKQTHLAVSHSHKTMNVTECTLVLDGSQSQQHKNDVKHINVGDKVLGFVTEVKRDHLWVSIDSFVKGMVRKQHTSSDVSIANHMGKHFTVGQAVQVSVAAVNRSKKTLDLMVVDGNEAAPVVTDIKALHVGQVINGLVQKVDAKTGLLVQLTTGLAGKVHLTDISDAFVQDPTKSFKPNMVVRCKVLEIDVDRKRVDLSLRSSCINDTTPSKKNQQREIKSFKDLHDGDVLKGYVENISSAGVFIAYNRHIRARVKIAQLSDDFVKEWKSLYTVGQLVTSKVLVVEEELKRVEASLKQSVVTGIPAVKKKKTEEQIPDIDEESEDEPMEGDESSSDDDNDDDDDESMQDDDEEDVEMAEVSDEEDGDDDDEAAPALSVGDSGFDWSGQVSNLQGKATNSDDSDDESSDDDDDVDAKKKKGGNKKKQVEDKTAELNANAPQSVGDFERLLVGSPDSSYLWINYMAYQLQLSEISKARAIGDRALKTINFREEQERMNVWVALMNLENQFGTDASLEEVFKRALTFCEPKKVYLQLVNVYERSEKLNKAEDLWKEALKKFSQSSKIWTQFGLFYIQQGNVEGARDLLQRSLKSLPKHKHIKTIVKFAQMEFKHGEAERGRTIMEGVMNNSPKRMDLWNIYLDMEIKAGEHDMVRRLFERVTSMKFSSKKMKFLFKKWLQYEKDHGSSDDVERVKERTLAYVESIST</sequence>
<evidence type="ECO:0000256" key="11">
    <source>
        <dbReference type="ARBA" id="ARBA00067510"/>
    </source>
</evidence>
<proteinExistence type="predicted"/>
<evidence type="ECO:0000256" key="6">
    <source>
        <dbReference type="ARBA" id="ARBA00022843"/>
    </source>
</evidence>
<dbReference type="InParanoid" id="A0A168N7I8"/>
<keyword evidence="13" id="KW-0802">TPR repeat</keyword>
<dbReference type="Pfam" id="PF00575">
    <property type="entry name" value="S1"/>
    <property type="match status" value="2"/>
</dbReference>
<dbReference type="Pfam" id="PF24685">
    <property type="entry name" value="OB_RRP5_4th"/>
    <property type="match status" value="1"/>
</dbReference>
<dbReference type="InterPro" id="IPR055430">
    <property type="entry name" value="HAT_Syf1_CNRKL1_C"/>
</dbReference>
<dbReference type="GO" id="GO:0006364">
    <property type="term" value="P:rRNA processing"/>
    <property type="evidence" value="ECO:0007669"/>
    <property type="project" value="UniProtKB-KW"/>
</dbReference>
<evidence type="ECO:0000256" key="14">
    <source>
        <dbReference type="SAM" id="MobiDB-lite"/>
    </source>
</evidence>
<comment type="subunit">
    <text evidence="10">Interacts with NF-kappa-B p50/NFKB1 and NF-kappa-B p65/RELA.</text>
</comment>
<dbReference type="PROSITE" id="PS50126">
    <property type="entry name" value="S1"/>
    <property type="match status" value="10"/>
</dbReference>
<feature type="compositionally biased region" description="Basic and acidic residues" evidence="14">
    <location>
        <begin position="1"/>
        <end position="12"/>
    </location>
</feature>
<keyword evidence="5" id="KW-0677">Repeat</keyword>
<feature type="region of interest" description="Disordered" evidence="14">
    <location>
        <begin position="1059"/>
        <end position="1188"/>
    </location>
</feature>
<keyword evidence="2" id="KW-1017">Isopeptide bond</keyword>
<evidence type="ECO:0000256" key="9">
    <source>
        <dbReference type="ARBA" id="ARBA00059726"/>
    </source>
</evidence>
<feature type="domain" description="S1 motif" evidence="15">
    <location>
        <begin position="586"/>
        <end position="655"/>
    </location>
</feature>
<dbReference type="Pfam" id="PF23459">
    <property type="entry name" value="S1_RRP5"/>
    <property type="match status" value="3"/>
</dbReference>
<feature type="compositionally biased region" description="Acidic residues" evidence="14">
    <location>
        <begin position="1065"/>
        <end position="1122"/>
    </location>
</feature>
<keyword evidence="6" id="KW-0832">Ubl conjugation</keyword>
<feature type="compositionally biased region" description="Low complexity" evidence="14">
    <location>
        <begin position="50"/>
        <end position="63"/>
    </location>
</feature>
<dbReference type="FunFam" id="2.40.50.140:FF:000200">
    <property type="entry name" value="Programmed cell death 11"/>
    <property type="match status" value="1"/>
</dbReference>
<dbReference type="FunFam" id="2.40.50.140:FF:000103">
    <property type="entry name" value="protein RRP5 homolog"/>
    <property type="match status" value="3"/>
</dbReference>
<evidence type="ECO:0000256" key="1">
    <source>
        <dbReference type="ARBA" id="ARBA00004604"/>
    </source>
</evidence>
<dbReference type="SMART" id="SM00316">
    <property type="entry name" value="S1"/>
    <property type="match status" value="10"/>
</dbReference>
<evidence type="ECO:0000256" key="12">
    <source>
        <dbReference type="ARBA" id="ARBA00080810"/>
    </source>
</evidence>
<dbReference type="PANTHER" id="PTHR23270">
    <property type="entry name" value="PROGRAMMED CELL DEATH PROTEIN 11 PRE-RRNA PROCESSING PROTEIN RRP5"/>
    <property type="match status" value="1"/>
</dbReference>
<dbReference type="InterPro" id="IPR011990">
    <property type="entry name" value="TPR-like_helical_dom_sf"/>
</dbReference>
<evidence type="ECO:0000259" key="15">
    <source>
        <dbReference type="PROSITE" id="PS50126"/>
    </source>
</evidence>
<dbReference type="InterPro" id="IPR057301">
    <property type="entry name" value="Rrp5_OB_4th"/>
</dbReference>
<reference evidence="16" key="1">
    <citation type="submission" date="2016-04" db="EMBL/GenBank/DDBJ databases">
        <authorList>
            <person name="Evans L.H."/>
            <person name="Alamgir A."/>
            <person name="Owens N."/>
            <person name="Weber N.D."/>
            <person name="Virtaneva K."/>
            <person name="Barbian K."/>
            <person name="Babar A."/>
            <person name="Rosenke K."/>
        </authorList>
    </citation>
    <scope>NUCLEOTIDE SEQUENCE [LARGE SCALE GENOMIC DNA]</scope>
    <source>
        <strain evidence="16">CBS 101.48</strain>
    </source>
</reference>
<dbReference type="FunFam" id="1.25.40.10:FF:000065">
    <property type="entry name" value="Programmed cell death 11"/>
    <property type="match status" value="1"/>
</dbReference>
<feature type="compositionally biased region" description="Low complexity" evidence="14">
    <location>
        <begin position="71"/>
        <end position="83"/>
    </location>
</feature>
<dbReference type="GO" id="GO:0032040">
    <property type="term" value="C:small-subunit processome"/>
    <property type="evidence" value="ECO:0007669"/>
    <property type="project" value="TreeGrafter"/>
</dbReference>
<evidence type="ECO:0000256" key="5">
    <source>
        <dbReference type="ARBA" id="ARBA00022737"/>
    </source>
</evidence>
<evidence type="ECO:0000256" key="13">
    <source>
        <dbReference type="PROSITE-ProRule" id="PRU00339"/>
    </source>
</evidence>
<dbReference type="SUPFAM" id="SSF48452">
    <property type="entry name" value="TPR-like"/>
    <property type="match status" value="1"/>
</dbReference>
<evidence type="ECO:0000256" key="8">
    <source>
        <dbReference type="ARBA" id="ARBA00023242"/>
    </source>
</evidence>
<evidence type="ECO:0000256" key="3">
    <source>
        <dbReference type="ARBA" id="ARBA00022552"/>
    </source>
</evidence>
<keyword evidence="7" id="KW-0007">Acetylation</keyword>
<evidence type="ECO:0000256" key="4">
    <source>
        <dbReference type="ARBA" id="ARBA00022553"/>
    </source>
</evidence>
<dbReference type="InterPro" id="IPR019734">
    <property type="entry name" value="TPR_rpt"/>
</dbReference>
<dbReference type="InterPro" id="IPR012340">
    <property type="entry name" value="NA-bd_OB-fold"/>
</dbReference>